<comment type="catalytic activity">
    <reaction evidence="1 4">
        <text>3-dehydroquinate = 3-dehydroshikimate + H2O</text>
        <dbReference type="Rhea" id="RHEA:21096"/>
        <dbReference type="ChEBI" id="CHEBI:15377"/>
        <dbReference type="ChEBI" id="CHEBI:16630"/>
        <dbReference type="ChEBI" id="CHEBI:32364"/>
        <dbReference type="EC" id="4.2.1.10"/>
    </reaction>
</comment>
<keyword evidence="3 4" id="KW-0704">Schiff base</keyword>
<feature type="binding site" evidence="4">
    <location>
        <position position="276"/>
    </location>
    <ligand>
        <name>3-dehydroquinate</name>
        <dbReference type="ChEBI" id="CHEBI:32364"/>
    </ligand>
</feature>
<evidence type="ECO:0000256" key="3">
    <source>
        <dbReference type="ARBA" id="ARBA00023270"/>
    </source>
</evidence>
<comment type="function">
    <text evidence="4">Involved in the third step of the chorismate pathway, which leads to the biosynthesis of aromatic amino acids. Catalyzes the cis-dehydration of 3-dehydroquinate (DHQ) and introduces the first double bond of the aromatic ring to yield 3-dehydroshikimate.</text>
</comment>
<dbReference type="PANTHER" id="PTHR43699:SF1">
    <property type="entry name" value="3-DEHYDROQUINATE DEHYDRATASE"/>
    <property type="match status" value="1"/>
</dbReference>
<dbReference type="EMBL" id="CP134081">
    <property type="protein sequence ID" value="WNC11538.1"/>
    <property type="molecule type" value="Genomic_DNA"/>
</dbReference>
<feature type="signal peptide" evidence="5">
    <location>
        <begin position="1"/>
        <end position="25"/>
    </location>
</feature>
<keyword evidence="4" id="KW-0057">Aromatic amino acid biosynthesis</keyword>
<accession>A0AAJ6M218</accession>
<dbReference type="FunFam" id="3.20.20.70:FF:000047">
    <property type="entry name" value="3-dehydroquinate dehydratase"/>
    <property type="match status" value="1"/>
</dbReference>
<name>A0AAJ6M218_9PSED</name>
<dbReference type="Pfam" id="PF01487">
    <property type="entry name" value="DHquinase_I"/>
    <property type="match status" value="1"/>
</dbReference>
<dbReference type="GO" id="GO:0046279">
    <property type="term" value="P:3,4-dihydroxybenzoate biosynthetic process"/>
    <property type="evidence" value="ECO:0007669"/>
    <property type="project" value="UniProtKB-ARBA"/>
</dbReference>
<feature type="chain" id="PRO_5042531172" description="3-dehydroquinate dehydratase" evidence="5">
    <location>
        <begin position="26"/>
        <end position="295"/>
    </location>
</feature>
<dbReference type="AlphaFoldDB" id="A0AAJ6M218"/>
<evidence type="ECO:0000313" key="7">
    <source>
        <dbReference type="Proteomes" id="UP001258207"/>
    </source>
</evidence>
<dbReference type="Gene3D" id="3.20.20.70">
    <property type="entry name" value="Aldolase class I"/>
    <property type="match status" value="1"/>
</dbReference>
<dbReference type="SUPFAM" id="SSF51569">
    <property type="entry name" value="Aldolase"/>
    <property type="match status" value="1"/>
</dbReference>
<dbReference type="GO" id="GO:0009073">
    <property type="term" value="P:aromatic amino acid family biosynthetic process"/>
    <property type="evidence" value="ECO:0007669"/>
    <property type="project" value="UniProtKB-KW"/>
</dbReference>
<dbReference type="NCBIfam" id="TIGR01093">
    <property type="entry name" value="aroD"/>
    <property type="match status" value="1"/>
</dbReference>
<comment type="pathway">
    <text evidence="4">Metabolic intermediate biosynthesis; chorismate biosynthesis; chorismate from D-erythrose 4-phosphate and phosphoenolpyruvate: step 3/7.</text>
</comment>
<dbReference type="InterPro" id="IPR018508">
    <property type="entry name" value="3-dehydroquinate_DH_AS"/>
</dbReference>
<feature type="binding site" evidence="4">
    <location>
        <begin position="86"/>
        <end position="88"/>
    </location>
    <ligand>
        <name>3-dehydroquinate</name>
        <dbReference type="ChEBI" id="CHEBI:32364"/>
    </ligand>
</feature>
<evidence type="ECO:0000256" key="2">
    <source>
        <dbReference type="ARBA" id="ARBA00023239"/>
    </source>
</evidence>
<dbReference type="InterPro" id="IPR001381">
    <property type="entry name" value="DHquinase_I"/>
</dbReference>
<dbReference type="GO" id="GO:0008652">
    <property type="term" value="P:amino acid biosynthetic process"/>
    <property type="evidence" value="ECO:0007669"/>
    <property type="project" value="UniProtKB-KW"/>
</dbReference>
<dbReference type="PROSITE" id="PS01028">
    <property type="entry name" value="DEHYDROQUINASE_I"/>
    <property type="match status" value="1"/>
</dbReference>
<dbReference type="PANTHER" id="PTHR43699">
    <property type="entry name" value="3-DEHYDROQUINATE DEHYDRATASE"/>
    <property type="match status" value="1"/>
</dbReference>
<dbReference type="InterPro" id="IPR006311">
    <property type="entry name" value="TAT_signal"/>
</dbReference>
<feature type="binding site" evidence="4">
    <location>
        <position position="272"/>
    </location>
    <ligand>
        <name>3-dehydroquinate</name>
        <dbReference type="ChEBI" id="CHEBI:32364"/>
    </ligand>
</feature>
<keyword evidence="2 4" id="KW-0456">Lyase</keyword>
<comment type="subunit">
    <text evidence="4">Homodimer.</text>
</comment>
<reference evidence="6" key="1">
    <citation type="submission" date="2023-09" db="EMBL/GenBank/DDBJ databases">
        <title>First report of Pseudomonas coleopterorum DJ13 causing leaf spot on Rhododendron pulchrum Sweet in China.</title>
        <authorList>
            <person name="Zhang Y."/>
        </authorList>
    </citation>
    <scope>NUCLEOTIDE SEQUENCE</scope>
    <source>
        <strain evidence="6">DJ13</strain>
    </source>
</reference>
<dbReference type="EC" id="4.2.1.10" evidence="4"/>
<dbReference type="RefSeq" id="WP_310792843.1">
    <property type="nucleotide sequence ID" value="NZ_CP134081.1"/>
</dbReference>
<evidence type="ECO:0000256" key="1">
    <source>
        <dbReference type="ARBA" id="ARBA00001864"/>
    </source>
</evidence>
<dbReference type="GO" id="GO:0003855">
    <property type="term" value="F:3-dehydroquinate dehydratase activity"/>
    <property type="evidence" value="ECO:0007669"/>
    <property type="project" value="UniProtKB-UniRule"/>
</dbReference>
<feature type="active site" description="Schiff-base intermediate with substrate" evidence="4">
    <location>
        <position position="210"/>
    </location>
</feature>
<keyword evidence="4" id="KW-0028">Amino-acid biosynthesis</keyword>
<feature type="active site" description="Proton donor/acceptor" evidence="4">
    <location>
        <position position="183"/>
    </location>
</feature>
<dbReference type="InterPro" id="IPR050146">
    <property type="entry name" value="Type-I_3-dehydroquinase"/>
</dbReference>
<feature type="binding site" evidence="4">
    <location>
        <position position="253"/>
    </location>
    <ligand>
        <name>3-dehydroquinate</name>
        <dbReference type="ChEBI" id="CHEBI:32364"/>
    </ligand>
</feature>
<dbReference type="GO" id="GO:0009423">
    <property type="term" value="P:chorismate biosynthetic process"/>
    <property type="evidence" value="ECO:0007669"/>
    <property type="project" value="UniProtKB-UniRule"/>
</dbReference>
<dbReference type="PROSITE" id="PS51318">
    <property type="entry name" value="TAT"/>
    <property type="match status" value="1"/>
</dbReference>
<evidence type="ECO:0000256" key="5">
    <source>
        <dbReference type="SAM" id="SignalP"/>
    </source>
</evidence>
<dbReference type="HAMAP" id="MF_00214">
    <property type="entry name" value="AroD"/>
    <property type="match status" value="1"/>
</dbReference>
<dbReference type="Proteomes" id="UP001258207">
    <property type="component" value="Chromosome"/>
</dbReference>
<feature type="binding site" evidence="4">
    <location>
        <position position="60"/>
    </location>
    <ligand>
        <name>3-dehydroquinate</name>
        <dbReference type="ChEBI" id="CHEBI:32364"/>
    </ligand>
</feature>
<protein>
    <recommendedName>
        <fullName evidence="4">3-dehydroquinate dehydratase</fullName>
        <shortName evidence="4">3-dehydroquinase</shortName>
        <ecNumber evidence="4">4.2.1.10</ecNumber>
    </recommendedName>
    <alternativeName>
        <fullName evidence="4">Type I DHQase</fullName>
    </alternativeName>
    <alternativeName>
        <fullName evidence="4">Type I dehydroquinase</fullName>
        <shortName evidence="4">DHQ1</shortName>
    </alternativeName>
</protein>
<comment type="similarity">
    <text evidence="4">Belongs to the type-I 3-dehydroquinase family.</text>
</comment>
<organism evidence="6 7">
    <name type="scientific">Pseudomonas coleopterorum</name>
    <dbReference type="NCBI Taxonomy" id="1605838"/>
    <lineage>
        <taxon>Bacteria</taxon>
        <taxon>Pseudomonadati</taxon>
        <taxon>Pseudomonadota</taxon>
        <taxon>Gammaproteobacteria</taxon>
        <taxon>Pseudomonadales</taxon>
        <taxon>Pseudomonadaceae</taxon>
        <taxon>Pseudomonas</taxon>
    </lineage>
</organism>
<gene>
    <name evidence="4 6" type="primary">aroD</name>
    <name evidence="6" type="ORF">RI108_09090</name>
</gene>
<feature type="binding site" evidence="4">
    <location>
        <position position="122"/>
    </location>
    <ligand>
        <name>3-dehydroquinate</name>
        <dbReference type="ChEBI" id="CHEBI:32364"/>
    </ligand>
</feature>
<evidence type="ECO:0000313" key="6">
    <source>
        <dbReference type="EMBL" id="WNC11538.1"/>
    </source>
</evidence>
<sequence>MQRRRFLVGSAVAAASMPLSSLAFAAQPATLQVPSAAPGSAVLTVGSLRIGEGAPKIIASITASTDREALDQARDIGAASQVDMAELRLDHHPQGHLGERMKPLLARLVGVLNGKPLLVTWRSKEEGGERELADATYFNLYAELLHTGHVDLLDVEMMKPQAAVENIVTLAHERGVAVVLSNHDFNATPSHHVIVERLRRQQALGADILKIAVMPNSKADVLTLMAASQHMQAHYAKRPLLTMSMGPLGVLSRLAGQLSGSALTYASLGQASAPGQLEAAAVQNVLDVVEQGSQS</sequence>
<dbReference type="InterPro" id="IPR013785">
    <property type="entry name" value="Aldolase_TIM"/>
</dbReference>
<proteinExistence type="inferred from homology"/>
<keyword evidence="5" id="KW-0732">Signal</keyword>
<evidence type="ECO:0000256" key="4">
    <source>
        <dbReference type="HAMAP-Rule" id="MF_00214"/>
    </source>
</evidence>
<dbReference type="CDD" id="cd00502">
    <property type="entry name" value="DHQase_I"/>
    <property type="match status" value="1"/>
</dbReference>